<protein>
    <submittedName>
        <fullName evidence="2">Uncharacterized protein</fullName>
    </submittedName>
</protein>
<feature type="compositionally biased region" description="Basic and acidic residues" evidence="1">
    <location>
        <begin position="81"/>
        <end position="91"/>
    </location>
</feature>
<keyword evidence="3" id="KW-1185">Reference proteome</keyword>
<dbReference type="EMBL" id="JAPFRF010000003">
    <property type="protein sequence ID" value="KAJ7338135.1"/>
    <property type="molecule type" value="Genomic_DNA"/>
</dbReference>
<feature type="region of interest" description="Disordered" evidence="1">
    <location>
        <begin position="57"/>
        <end position="91"/>
    </location>
</feature>
<dbReference type="AlphaFoldDB" id="A0A9Q1B5J4"/>
<evidence type="ECO:0000313" key="3">
    <source>
        <dbReference type="Proteomes" id="UP001142489"/>
    </source>
</evidence>
<dbReference type="Proteomes" id="UP001142489">
    <property type="component" value="Unassembled WGS sequence"/>
</dbReference>
<name>A0A9Q1B5J4_9SAUR</name>
<comment type="caution">
    <text evidence="2">The sequence shown here is derived from an EMBL/GenBank/DDBJ whole genome shotgun (WGS) entry which is preliminary data.</text>
</comment>
<evidence type="ECO:0000313" key="2">
    <source>
        <dbReference type="EMBL" id="KAJ7338135.1"/>
    </source>
</evidence>
<evidence type="ECO:0000256" key="1">
    <source>
        <dbReference type="SAM" id="MobiDB-lite"/>
    </source>
</evidence>
<reference evidence="2" key="1">
    <citation type="journal article" date="2023" name="DNA Res.">
        <title>Chromosome-level genome assembly of Phrynocephalus forsythii using third-generation DNA sequencing and Hi-C analysis.</title>
        <authorList>
            <person name="Qi Y."/>
            <person name="Zhao W."/>
            <person name="Zhao Y."/>
            <person name="Niu C."/>
            <person name="Cao S."/>
            <person name="Zhang Y."/>
        </authorList>
    </citation>
    <scope>NUCLEOTIDE SEQUENCE</scope>
    <source>
        <tissue evidence="2">Muscle</tissue>
    </source>
</reference>
<proteinExistence type="predicted"/>
<accession>A0A9Q1B5J4</accession>
<gene>
    <name evidence="2" type="ORF">JRQ81_010738</name>
</gene>
<sequence>MLPTSSFCLAPGPYKGLVELGGVPFSQRNRRAPLVFRFILGSEPGLITTRVLNTVASPSAPLKGGRSSLPTRDLAGSSRKSKGDDRKLLRL</sequence>
<organism evidence="2 3">
    <name type="scientific">Phrynocephalus forsythii</name>
    <dbReference type="NCBI Taxonomy" id="171643"/>
    <lineage>
        <taxon>Eukaryota</taxon>
        <taxon>Metazoa</taxon>
        <taxon>Chordata</taxon>
        <taxon>Craniata</taxon>
        <taxon>Vertebrata</taxon>
        <taxon>Euteleostomi</taxon>
        <taxon>Lepidosauria</taxon>
        <taxon>Squamata</taxon>
        <taxon>Bifurcata</taxon>
        <taxon>Unidentata</taxon>
        <taxon>Episquamata</taxon>
        <taxon>Toxicofera</taxon>
        <taxon>Iguania</taxon>
        <taxon>Acrodonta</taxon>
        <taxon>Agamidae</taxon>
        <taxon>Agaminae</taxon>
        <taxon>Phrynocephalus</taxon>
    </lineage>
</organism>